<evidence type="ECO:0000256" key="7">
    <source>
        <dbReference type="ARBA" id="ARBA00022676"/>
    </source>
</evidence>
<evidence type="ECO:0000256" key="12">
    <source>
        <dbReference type="ARBA" id="ARBA00022968"/>
    </source>
</evidence>
<dbReference type="PANTHER" id="PTHR46025:SF3">
    <property type="entry name" value="XYLOSYLTRANSFERASE OXT"/>
    <property type="match status" value="1"/>
</dbReference>
<dbReference type="GO" id="GO:0005789">
    <property type="term" value="C:endoplasmic reticulum membrane"/>
    <property type="evidence" value="ECO:0007669"/>
    <property type="project" value="UniProtKB-SubCell"/>
</dbReference>
<dbReference type="GO" id="GO:0030158">
    <property type="term" value="F:protein xylosyltransferase activity"/>
    <property type="evidence" value="ECO:0007669"/>
    <property type="project" value="UniProtKB-EC"/>
</dbReference>
<keyword evidence="7" id="KW-0328">Glycosyltransferase</keyword>
<dbReference type="Pfam" id="PF02485">
    <property type="entry name" value="Branch"/>
    <property type="match status" value="1"/>
</dbReference>
<keyword evidence="9" id="KW-0812">Transmembrane</keyword>
<comment type="catalytic activity">
    <reaction evidence="19">
        <text>UDP-alpha-D-xylose + L-seryl-[protein] = 3-O-(beta-D-xylosyl)-L-seryl-[protein] + UDP + H(+)</text>
        <dbReference type="Rhea" id="RHEA:50192"/>
        <dbReference type="Rhea" id="RHEA-COMP:9863"/>
        <dbReference type="Rhea" id="RHEA-COMP:12567"/>
        <dbReference type="ChEBI" id="CHEBI:15378"/>
        <dbReference type="ChEBI" id="CHEBI:29999"/>
        <dbReference type="ChEBI" id="CHEBI:57632"/>
        <dbReference type="ChEBI" id="CHEBI:58223"/>
        <dbReference type="ChEBI" id="CHEBI:132085"/>
        <dbReference type="EC" id="2.4.2.26"/>
    </reaction>
</comment>
<comment type="subcellular location">
    <subcellularLocation>
        <location evidence="2">Endoplasmic reticulum membrane</location>
        <topology evidence="2">Single-pass type II membrane protein</topology>
    </subcellularLocation>
    <subcellularLocation>
        <location evidence="1">Golgi apparatus membrane</location>
        <topology evidence="1">Single-pass type II membrane protein</topology>
    </subcellularLocation>
</comment>
<feature type="region of interest" description="Disordered" evidence="20">
    <location>
        <begin position="21"/>
        <end position="60"/>
    </location>
</feature>
<keyword evidence="12" id="KW-0735">Signal-anchor</keyword>
<dbReference type="eggNOG" id="KOG0799">
    <property type="taxonomic scope" value="Eukaryota"/>
</dbReference>
<evidence type="ECO:0000313" key="21">
    <source>
        <dbReference type="EMBL" id="CBJ31824.1"/>
    </source>
</evidence>
<gene>
    <name evidence="21" type="ORF">Esi_0286_0013</name>
</gene>
<evidence type="ECO:0000256" key="1">
    <source>
        <dbReference type="ARBA" id="ARBA00004323"/>
    </source>
</evidence>
<dbReference type="GO" id="GO:0000139">
    <property type="term" value="C:Golgi membrane"/>
    <property type="evidence" value="ECO:0007669"/>
    <property type="project" value="UniProtKB-SubCell"/>
</dbReference>
<proteinExistence type="inferred from homology"/>
<feature type="compositionally biased region" description="Gly residues" evidence="20">
    <location>
        <begin position="43"/>
        <end position="57"/>
    </location>
</feature>
<comment type="similarity">
    <text evidence="5">Belongs to the glycosyltransferase 14 family. XylT subfamily.</text>
</comment>
<dbReference type="GO" id="GO:0050650">
    <property type="term" value="P:chondroitin sulfate proteoglycan biosynthetic process"/>
    <property type="evidence" value="ECO:0007669"/>
    <property type="project" value="TreeGrafter"/>
</dbReference>
<accession>D7FV18</accession>
<comment type="pathway">
    <text evidence="4">Glycan metabolism; heparan sulfate biosynthesis.</text>
</comment>
<evidence type="ECO:0000256" key="6">
    <source>
        <dbReference type="ARBA" id="ARBA00011972"/>
    </source>
</evidence>
<dbReference type="GO" id="GO:0015012">
    <property type="term" value="P:heparan sulfate proteoglycan biosynthetic process"/>
    <property type="evidence" value="ECO:0007669"/>
    <property type="project" value="TreeGrafter"/>
</dbReference>
<evidence type="ECO:0000256" key="16">
    <source>
        <dbReference type="ARBA" id="ARBA00023157"/>
    </source>
</evidence>
<evidence type="ECO:0000256" key="15">
    <source>
        <dbReference type="ARBA" id="ARBA00023136"/>
    </source>
</evidence>
<dbReference type="GO" id="GO:0046872">
    <property type="term" value="F:metal ion binding"/>
    <property type="evidence" value="ECO:0007669"/>
    <property type="project" value="UniProtKB-KW"/>
</dbReference>
<dbReference type="InParanoid" id="D7FV18"/>
<keyword evidence="15" id="KW-0472">Membrane</keyword>
<keyword evidence="13" id="KW-1133">Transmembrane helix</keyword>
<dbReference type="AlphaFoldDB" id="D7FV18"/>
<evidence type="ECO:0000256" key="11">
    <source>
        <dbReference type="ARBA" id="ARBA00022824"/>
    </source>
</evidence>
<evidence type="ECO:0000256" key="5">
    <source>
        <dbReference type="ARBA" id="ARBA00010195"/>
    </source>
</evidence>
<evidence type="ECO:0000256" key="3">
    <source>
        <dbReference type="ARBA" id="ARBA00004840"/>
    </source>
</evidence>
<name>D7FV18_ECTSI</name>
<reference evidence="21 22" key="1">
    <citation type="journal article" date="2010" name="Nature">
        <title>The Ectocarpus genome and the independent evolution of multicellularity in brown algae.</title>
        <authorList>
            <person name="Cock J.M."/>
            <person name="Sterck L."/>
            <person name="Rouze P."/>
            <person name="Scornet D."/>
            <person name="Allen A.E."/>
            <person name="Amoutzias G."/>
            <person name="Anthouard V."/>
            <person name="Artiguenave F."/>
            <person name="Aury J.M."/>
            <person name="Badger J.H."/>
            <person name="Beszteri B."/>
            <person name="Billiau K."/>
            <person name="Bonnet E."/>
            <person name="Bothwell J.H."/>
            <person name="Bowler C."/>
            <person name="Boyen C."/>
            <person name="Brownlee C."/>
            <person name="Carrano C.J."/>
            <person name="Charrier B."/>
            <person name="Cho G.Y."/>
            <person name="Coelho S.M."/>
            <person name="Collen J."/>
            <person name="Corre E."/>
            <person name="Da Silva C."/>
            <person name="Delage L."/>
            <person name="Delaroque N."/>
            <person name="Dittami S.M."/>
            <person name="Doulbeau S."/>
            <person name="Elias M."/>
            <person name="Farnham G."/>
            <person name="Gachon C.M."/>
            <person name="Gschloessl B."/>
            <person name="Heesch S."/>
            <person name="Jabbari K."/>
            <person name="Jubin C."/>
            <person name="Kawai H."/>
            <person name="Kimura K."/>
            <person name="Kloareg B."/>
            <person name="Kupper F.C."/>
            <person name="Lang D."/>
            <person name="Le Bail A."/>
            <person name="Leblanc C."/>
            <person name="Lerouge P."/>
            <person name="Lohr M."/>
            <person name="Lopez P.J."/>
            <person name="Martens C."/>
            <person name="Maumus F."/>
            <person name="Michel G."/>
            <person name="Miranda-Saavedra D."/>
            <person name="Morales J."/>
            <person name="Moreau H."/>
            <person name="Motomura T."/>
            <person name="Nagasato C."/>
            <person name="Napoli C.A."/>
            <person name="Nelson D.R."/>
            <person name="Nyvall-Collen P."/>
            <person name="Peters A.F."/>
            <person name="Pommier C."/>
            <person name="Potin P."/>
            <person name="Poulain J."/>
            <person name="Quesneville H."/>
            <person name="Read B."/>
            <person name="Rensing S.A."/>
            <person name="Ritter A."/>
            <person name="Rousvoal S."/>
            <person name="Samanta M."/>
            <person name="Samson G."/>
            <person name="Schroeder D.C."/>
            <person name="Segurens B."/>
            <person name="Strittmatter M."/>
            <person name="Tonon T."/>
            <person name="Tregear J.W."/>
            <person name="Valentin K."/>
            <person name="von Dassow P."/>
            <person name="Yamagishi T."/>
            <person name="Van de Peer Y."/>
            <person name="Wincker P."/>
        </authorList>
    </citation>
    <scope>NUCLEOTIDE SEQUENCE [LARGE SCALE GENOMIC DNA]</scope>
    <source>
        <strain evidence="22">Ec32 / CCAP1310/4</strain>
    </source>
</reference>
<evidence type="ECO:0000256" key="19">
    <source>
        <dbReference type="ARBA" id="ARBA00047847"/>
    </source>
</evidence>
<evidence type="ECO:0000256" key="18">
    <source>
        <dbReference type="ARBA" id="ARBA00042865"/>
    </source>
</evidence>
<evidence type="ECO:0000256" key="10">
    <source>
        <dbReference type="ARBA" id="ARBA00022723"/>
    </source>
</evidence>
<keyword evidence="10" id="KW-0479">Metal-binding</keyword>
<evidence type="ECO:0000256" key="2">
    <source>
        <dbReference type="ARBA" id="ARBA00004648"/>
    </source>
</evidence>
<dbReference type="Proteomes" id="UP000002630">
    <property type="component" value="Unassembled WGS sequence"/>
</dbReference>
<evidence type="ECO:0000256" key="13">
    <source>
        <dbReference type="ARBA" id="ARBA00022989"/>
    </source>
</evidence>
<evidence type="ECO:0000256" key="20">
    <source>
        <dbReference type="SAM" id="MobiDB-lite"/>
    </source>
</evidence>
<sequence>MLYLFYSNWHPFFTSYRETSSSSSFSSSTPRSHADTATAANNGGRGGGGGGEGGGEGVFPLSELLSGNPPYWRDPRRDFQAEYDEVVAAVPGLRGTRPARFAFLIMAHGPTDVELLRRNLPWLYSPLNFFLIHMDRKSSDKDRADVRELLHGLDNARMLEPAQSVSWGGYSITLTALFGLSTLVEWSRDWDYFINLSATDFPLLSSAEMGVAMGSFVESRMNFVTGSAMMEQNRAELYVDDQGLYRVNETRRAAQPFLQRRQSGPPVRVERPLPNLFTLFKGEFWVALHRDFCEYVHESPDNVARSLQAYFAKFRISDESFFQTTLCHPAAPSAFPVHNDNLRLVNWPYFDPETEWVLHPDPVQSKHVTKLMKSGALFARKFELGTSDRAWSDIEGLLSEKGKHVGERILRVLERGKPARSVRGREEFCTVPEGYDLDYILRHQKIKRERKSPDSR</sequence>
<keyword evidence="22" id="KW-1185">Reference proteome</keyword>
<protein>
    <recommendedName>
        <fullName evidence="6">protein xylosyltransferase</fullName>
        <ecNumber evidence="6">2.4.2.26</ecNumber>
    </recommendedName>
    <alternativeName>
        <fullName evidence="18">Peptide O-xylosyltransferase</fullName>
    </alternativeName>
</protein>
<dbReference type="EC" id="2.4.2.26" evidence="6"/>
<keyword evidence="11" id="KW-0256">Endoplasmic reticulum</keyword>
<keyword evidence="14" id="KW-0333">Golgi apparatus</keyword>
<comment type="pathway">
    <text evidence="3">Glycan metabolism; chondroitin sulfate biosynthesis.</text>
</comment>
<evidence type="ECO:0000256" key="17">
    <source>
        <dbReference type="ARBA" id="ARBA00023180"/>
    </source>
</evidence>
<dbReference type="OrthoDB" id="190756at2759"/>
<evidence type="ECO:0000256" key="9">
    <source>
        <dbReference type="ARBA" id="ARBA00022692"/>
    </source>
</evidence>
<feature type="compositionally biased region" description="Low complexity" evidence="20">
    <location>
        <begin position="21"/>
        <end position="31"/>
    </location>
</feature>
<organism evidence="21 22">
    <name type="scientific">Ectocarpus siliculosus</name>
    <name type="common">Brown alga</name>
    <name type="synonym">Conferva siliculosa</name>
    <dbReference type="NCBI Taxonomy" id="2880"/>
    <lineage>
        <taxon>Eukaryota</taxon>
        <taxon>Sar</taxon>
        <taxon>Stramenopiles</taxon>
        <taxon>Ochrophyta</taxon>
        <taxon>PX clade</taxon>
        <taxon>Phaeophyceae</taxon>
        <taxon>Ectocarpales</taxon>
        <taxon>Ectocarpaceae</taxon>
        <taxon>Ectocarpus</taxon>
    </lineage>
</organism>
<dbReference type="InterPro" id="IPR043538">
    <property type="entry name" value="XYLT"/>
</dbReference>
<keyword evidence="17" id="KW-0325">Glycoprotein</keyword>
<keyword evidence="16" id="KW-1015">Disulfide bond</keyword>
<dbReference type="STRING" id="2880.D7FV18"/>
<dbReference type="InterPro" id="IPR003406">
    <property type="entry name" value="Glyco_trans_14"/>
</dbReference>
<evidence type="ECO:0000256" key="4">
    <source>
        <dbReference type="ARBA" id="ARBA00005093"/>
    </source>
</evidence>
<evidence type="ECO:0000256" key="14">
    <source>
        <dbReference type="ARBA" id="ARBA00023034"/>
    </source>
</evidence>
<evidence type="ECO:0000313" key="22">
    <source>
        <dbReference type="Proteomes" id="UP000002630"/>
    </source>
</evidence>
<dbReference type="PANTHER" id="PTHR46025">
    <property type="entry name" value="XYLOSYLTRANSFERASE OXT"/>
    <property type="match status" value="1"/>
</dbReference>
<dbReference type="EMBL" id="FN649760">
    <property type="protein sequence ID" value="CBJ31824.1"/>
    <property type="molecule type" value="Genomic_DNA"/>
</dbReference>
<evidence type="ECO:0000256" key="8">
    <source>
        <dbReference type="ARBA" id="ARBA00022679"/>
    </source>
</evidence>
<keyword evidence="8" id="KW-0808">Transferase</keyword>